<dbReference type="InterPro" id="IPR023387">
    <property type="entry name" value="DUF1653-like_dom"/>
</dbReference>
<dbReference type="EMBL" id="JAHYBX010000009">
    <property type="protein sequence ID" value="MCA1857881.1"/>
    <property type="molecule type" value="Genomic_DNA"/>
</dbReference>
<proteinExistence type="predicted"/>
<evidence type="ECO:0000313" key="2">
    <source>
        <dbReference type="EMBL" id="MCA1857881.1"/>
    </source>
</evidence>
<dbReference type="RefSeq" id="WP_225240068.1">
    <property type="nucleotide sequence ID" value="NZ_JAHYBX010000009.1"/>
</dbReference>
<reference evidence="2 3" key="1">
    <citation type="submission" date="2021-07" db="EMBL/GenBank/DDBJ databases">
        <title>Characterization of Violacein-producing bacteria and related species.</title>
        <authorList>
            <person name="Wilson H.S."/>
            <person name="De Leon M.E."/>
        </authorList>
    </citation>
    <scope>NUCLEOTIDE SEQUENCE [LARGE SCALE GENOMIC DNA]</scope>
    <source>
        <strain evidence="2 3">HSC-2F05</strain>
    </source>
</reference>
<feature type="domain" description="DUF1653" evidence="1">
    <location>
        <begin position="6"/>
        <end position="63"/>
    </location>
</feature>
<evidence type="ECO:0000313" key="3">
    <source>
        <dbReference type="Proteomes" id="UP001198602"/>
    </source>
</evidence>
<dbReference type="Pfam" id="PF07866">
    <property type="entry name" value="DUF1653"/>
    <property type="match status" value="1"/>
</dbReference>
<comment type="caution">
    <text evidence="2">The sequence shown here is derived from an EMBL/GenBank/DDBJ whole genome shotgun (WGS) entry which is preliminary data.</text>
</comment>
<dbReference type="InterPro" id="IPR037135">
    <property type="entry name" value="DUF1653-like_dom_sf"/>
</dbReference>
<keyword evidence="3" id="KW-1185">Reference proteome</keyword>
<dbReference type="Gene3D" id="2.30.30.320">
    <property type="entry name" value="DUF1653-like domain"/>
    <property type="match status" value="1"/>
</dbReference>
<evidence type="ECO:0000259" key="1">
    <source>
        <dbReference type="Pfam" id="PF07866"/>
    </source>
</evidence>
<organism evidence="2 3">
    <name type="scientific">Massilia hydrophila</name>
    <dbReference type="NCBI Taxonomy" id="3044279"/>
    <lineage>
        <taxon>Bacteria</taxon>
        <taxon>Pseudomonadati</taxon>
        <taxon>Pseudomonadota</taxon>
        <taxon>Betaproteobacteria</taxon>
        <taxon>Burkholderiales</taxon>
        <taxon>Oxalobacteraceae</taxon>
        <taxon>Telluria group</taxon>
        <taxon>Massilia</taxon>
    </lineage>
</organism>
<gene>
    <name evidence="2" type="ORF">LE190_18410</name>
</gene>
<accession>A0ABS7YDT4</accession>
<sequence>MSAARHYRHYKGGLYELLVEAVLEADHTPVMVYRGQDGKVWVRPRAAFFETVHADGVAQPRFRALDDAGSD</sequence>
<dbReference type="Proteomes" id="UP001198602">
    <property type="component" value="Unassembled WGS sequence"/>
</dbReference>
<protein>
    <submittedName>
        <fullName evidence="2">DUF1653 domain-containing protein</fullName>
    </submittedName>
</protein>
<name>A0ABS7YDT4_9BURK</name>